<feature type="compositionally biased region" description="Low complexity" evidence="1">
    <location>
        <begin position="9"/>
        <end position="18"/>
    </location>
</feature>
<dbReference type="EMBL" id="QGKV02000649">
    <property type="protein sequence ID" value="KAF3581348.1"/>
    <property type="molecule type" value="Genomic_DNA"/>
</dbReference>
<dbReference type="Proteomes" id="UP000266723">
    <property type="component" value="Unassembled WGS sequence"/>
</dbReference>
<evidence type="ECO:0008006" key="4">
    <source>
        <dbReference type="Google" id="ProtNLM"/>
    </source>
</evidence>
<proteinExistence type="predicted"/>
<feature type="region of interest" description="Disordered" evidence="1">
    <location>
        <begin position="1"/>
        <end position="21"/>
    </location>
</feature>
<dbReference type="PANTHER" id="PTHR31099">
    <property type="entry name" value="OS06G0165300 PROTEIN"/>
    <property type="match status" value="1"/>
</dbReference>
<sequence>MSSRKKTSKGGTSRSSSSEGAHDEILIPKVEFVPHSIDPAENAAWWTARYGSITPPIEKSFPVMSHRSVERGAPSRSTSDFLQTVRSFYRITDTVEFRIPRHGETADSSSDGYFTCYESFVVRCCLWFPIPEVIVRVLDRFEVSISQLNPTILQHLIGVVILSYEHGLSLTTDHFEALFKLQLVLKPDNYRLVPRNHMSVIKGFTSNFNLWKKFFFFVRINAASIEESCIPLFRSTPNDGPFINPLPPFPEDVVEIRDLLRNGPFLWTSFTSKRVRKALRLVCPNFEEGVETASDPGPRVRLLANARSSKGKDIDLGDIDFSVDDSILPGWDPNLAYSDGSGKSEVPIPDFDDFFAGLPSNFDPPSSMDELGRSKVVTEGSRIINGGLNLLGSALEASHRVAMVYRFKAEKAEKDLARMQHEVSERDLKFARDHEKVVRRAERKGTREIVEVMRNRASQFKTEYGNLKDAYSLVGDFREGCGVGTLWKTQADDFVFEDEMAIMKGGMMDHAHAEALISPIDGRIQGFGDPIPVSPDTVEVTTEVAGGDEEVDRPADAFGASLSGNFYFDLARPRFTLGFKVCAVTSRLSIFLFLRFVGVASSIDVLLLLSLRNDRTAYVLGRYVATELGFELGHYVATEPCVCSVATHVRARSLRSDRALAQAWSLRSDRAWIVCGPIAILELVRGRFGYVSVAL</sequence>
<reference evidence="2 3" key="1">
    <citation type="journal article" date="2020" name="BMC Genomics">
        <title>Intraspecific diversification of the crop wild relative Brassica cretica Lam. using demographic model selection.</title>
        <authorList>
            <person name="Kioukis A."/>
            <person name="Michalopoulou V.A."/>
            <person name="Briers L."/>
            <person name="Pirintsos S."/>
            <person name="Studholme D.J."/>
            <person name="Pavlidis P."/>
            <person name="Sarris P.F."/>
        </authorList>
    </citation>
    <scope>NUCLEOTIDE SEQUENCE [LARGE SCALE GENOMIC DNA]</scope>
    <source>
        <strain evidence="3">cv. PFS-1207/04</strain>
    </source>
</reference>
<evidence type="ECO:0000313" key="2">
    <source>
        <dbReference type="EMBL" id="KAF3581348.1"/>
    </source>
</evidence>
<keyword evidence="3" id="KW-1185">Reference proteome</keyword>
<organism evidence="2 3">
    <name type="scientific">Brassica cretica</name>
    <name type="common">Mustard</name>
    <dbReference type="NCBI Taxonomy" id="69181"/>
    <lineage>
        <taxon>Eukaryota</taxon>
        <taxon>Viridiplantae</taxon>
        <taxon>Streptophyta</taxon>
        <taxon>Embryophyta</taxon>
        <taxon>Tracheophyta</taxon>
        <taxon>Spermatophyta</taxon>
        <taxon>Magnoliopsida</taxon>
        <taxon>eudicotyledons</taxon>
        <taxon>Gunneridae</taxon>
        <taxon>Pentapetalae</taxon>
        <taxon>rosids</taxon>
        <taxon>malvids</taxon>
        <taxon>Brassicales</taxon>
        <taxon>Brassicaceae</taxon>
        <taxon>Brassiceae</taxon>
        <taxon>Brassica</taxon>
    </lineage>
</organism>
<evidence type="ECO:0000313" key="3">
    <source>
        <dbReference type="Proteomes" id="UP000266723"/>
    </source>
</evidence>
<gene>
    <name evidence="2" type="ORF">DY000_02031097</name>
</gene>
<accession>A0ABQ7DTC1</accession>
<evidence type="ECO:0000256" key="1">
    <source>
        <dbReference type="SAM" id="MobiDB-lite"/>
    </source>
</evidence>
<protein>
    <recommendedName>
        <fullName evidence="4">Transposase (Putative), gypsy type</fullName>
    </recommendedName>
</protein>
<name>A0ABQ7DTC1_BRACR</name>
<comment type="caution">
    <text evidence="2">The sequence shown here is derived from an EMBL/GenBank/DDBJ whole genome shotgun (WGS) entry which is preliminary data.</text>
</comment>
<dbReference type="PANTHER" id="PTHR31099:SF44">
    <property type="entry name" value="DUF4283 DOMAIN-CONTAINING PROTEIN"/>
    <property type="match status" value="1"/>
</dbReference>